<protein>
    <submittedName>
        <fullName evidence="9">VaFE repeat-containing surface-anchored protein</fullName>
    </submittedName>
</protein>
<feature type="domain" description="T-Q ester bond containing" evidence="8">
    <location>
        <begin position="1610"/>
        <end position="1706"/>
    </location>
</feature>
<evidence type="ECO:0000313" key="10">
    <source>
        <dbReference type="Proteomes" id="UP000461880"/>
    </source>
</evidence>
<dbReference type="Gene3D" id="2.60.40.10">
    <property type="entry name" value="Immunoglobulins"/>
    <property type="match status" value="3"/>
</dbReference>
<feature type="domain" description="SpaA-like prealbumin fold" evidence="7">
    <location>
        <begin position="957"/>
        <end position="1038"/>
    </location>
</feature>
<feature type="active site" description="Charge relay system" evidence="5">
    <location>
        <position position="513"/>
    </location>
</feature>
<evidence type="ECO:0000256" key="4">
    <source>
        <dbReference type="ARBA" id="ARBA00022825"/>
    </source>
</evidence>
<feature type="active site" description="Charge relay system" evidence="5">
    <location>
        <position position="350"/>
    </location>
</feature>
<dbReference type="GO" id="GO:0004252">
    <property type="term" value="F:serine-type endopeptidase activity"/>
    <property type="evidence" value="ECO:0007669"/>
    <property type="project" value="UniProtKB-UniRule"/>
</dbReference>
<keyword evidence="2 5" id="KW-0645">Protease</keyword>
<accession>A0A7X2NRX2</accession>
<feature type="compositionally biased region" description="Low complexity" evidence="6">
    <location>
        <begin position="104"/>
        <end position="128"/>
    </location>
</feature>
<evidence type="ECO:0000256" key="5">
    <source>
        <dbReference type="PROSITE-ProRule" id="PRU01240"/>
    </source>
</evidence>
<dbReference type="Proteomes" id="UP000461880">
    <property type="component" value="Unassembled WGS sequence"/>
</dbReference>
<evidence type="ECO:0000256" key="3">
    <source>
        <dbReference type="ARBA" id="ARBA00022801"/>
    </source>
</evidence>
<dbReference type="Pfam" id="PF17802">
    <property type="entry name" value="SpaA"/>
    <property type="match status" value="3"/>
</dbReference>
<dbReference type="InterPro" id="IPR036852">
    <property type="entry name" value="Peptidase_S8/S53_dom_sf"/>
</dbReference>
<evidence type="ECO:0000313" key="9">
    <source>
        <dbReference type="EMBL" id="MSS58452.1"/>
    </source>
</evidence>
<dbReference type="PANTHER" id="PTHR43806">
    <property type="entry name" value="PEPTIDASE S8"/>
    <property type="match status" value="1"/>
</dbReference>
<feature type="active site" description="Charge relay system" evidence="5">
    <location>
        <position position="375"/>
    </location>
</feature>
<evidence type="ECO:0000259" key="7">
    <source>
        <dbReference type="Pfam" id="PF17802"/>
    </source>
</evidence>
<dbReference type="PROSITE" id="PS51892">
    <property type="entry name" value="SUBTILASE"/>
    <property type="match status" value="1"/>
</dbReference>
<evidence type="ECO:0000256" key="6">
    <source>
        <dbReference type="SAM" id="MobiDB-lite"/>
    </source>
</evidence>
<feature type="region of interest" description="Disordered" evidence="6">
    <location>
        <begin position="753"/>
        <end position="783"/>
    </location>
</feature>
<keyword evidence="3 5" id="KW-0378">Hydrolase</keyword>
<reference evidence="9 10" key="1">
    <citation type="submission" date="2019-08" db="EMBL/GenBank/DDBJ databases">
        <title>In-depth cultivation of the pig gut microbiome towards novel bacterial diversity and tailored functional studies.</title>
        <authorList>
            <person name="Wylensek D."/>
            <person name="Hitch T.C.A."/>
            <person name="Clavel T."/>
        </authorList>
    </citation>
    <scope>NUCLEOTIDE SEQUENCE [LARGE SCALE GENOMIC DNA]</scope>
    <source>
        <strain evidence="9 10">Oil+RF-744-GAM-WT-6</strain>
    </source>
</reference>
<dbReference type="EMBL" id="VUMN01000011">
    <property type="protein sequence ID" value="MSS58452.1"/>
    <property type="molecule type" value="Genomic_DNA"/>
</dbReference>
<dbReference type="CDD" id="cd00306">
    <property type="entry name" value="Peptidases_S8_S53"/>
    <property type="match status" value="1"/>
</dbReference>
<dbReference type="PANTHER" id="PTHR43806:SF11">
    <property type="entry name" value="CEREVISIN-RELATED"/>
    <property type="match status" value="1"/>
</dbReference>
<keyword evidence="10" id="KW-1185">Reference proteome</keyword>
<dbReference type="Gene3D" id="3.40.50.200">
    <property type="entry name" value="Peptidase S8/S53 domain"/>
    <property type="match status" value="1"/>
</dbReference>
<feature type="domain" description="SpaA-like prealbumin fold" evidence="7">
    <location>
        <begin position="823"/>
        <end position="908"/>
    </location>
</feature>
<dbReference type="GO" id="GO:0006508">
    <property type="term" value="P:proteolysis"/>
    <property type="evidence" value="ECO:0007669"/>
    <property type="project" value="UniProtKB-KW"/>
</dbReference>
<comment type="similarity">
    <text evidence="1 5">Belongs to the peptidase S8 family.</text>
</comment>
<proteinExistence type="inferred from homology"/>
<dbReference type="InterPro" id="IPR013783">
    <property type="entry name" value="Ig-like_fold"/>
</dbReference>
<dbReference type="InterPro" id="IPR041033">
    <property type="entry name" value="SpaA_PFL_dom_1"/>
</dbReference>
<dbReference type="GO" id="GO:0005615">
    <property type="term" value="C:extracellular space"/>
    <property type="evidence" value="ECO:0007669"/>
    <property type="project" value="TreeGrafter"/>
</dbReference>
<evidence type="ECO:0000259" key="8">
    <source>
        <dbReference type="Pfam" id="PF18202"/>
    </source>
</evidence>
<name>A0A7X2NRX2_9FIRM</name>
<dbReference type="InterPro" id="IPR050131">
    <property type="entry name" value="Peptidase_S8_subtilisin-like"/>
</dbReference>
<dbReference type="InterPro" id="IPR041100">
    <property type="entry name" value="TQ"/>
</dbReference>
<feature type="compositionally biased region" description="Polar residues" evidence="6">
    <location>
        <begin position="147"/>
        <end position="172"/>
    </location>
</feature>
<sequence>MRRGNRFSKPSREIRQRSFRTYICKTCMYDSDQIPEDSRRSVPGDRFFHSMIDPAQERNWKESMRKSKTLQKALAAALTMLLAAGTWLPASAEGSAGTPDPSPSSEVTEETAWASSSSSETPAAGISSAEPAGVSETPSAGKMNETGEASGTASEEETGQAQNSPEPSSSVSPDAENSAGNSGSTPASSPEASSSASAEETSAPSASADIEPVTPEETPAETENTSGLSLVVPQDDEAYAAAVAELDDDPSLRLTVTTGQDLSSVLNFGKGVCYSGTYLFVFDSTEARLKAEAAIQAALGSDGRVLEDEVMEICGYGSSPFISRASEDTRIPVSKLSSAEDDPVLVALIDTGVRADLADMSVNFTSDPDEDANGHGTAMAEIIHGTAGEKAHILSIKAFGDDGRGSLASVTAAVRFAKNAGADIISLSASIKDSKRTEAFKEAVTSACADGIIVVAAAGNAGADASEYAPGNLECVDTVGAAYPLSNTNAAAAAPFSNWGDAVDYWYLASSTSEAAATEAAILAAGLEDTGWEDSGNWYRYRTVRYADGSQHSEEDTALYDSGDYEQFLTAKRVNPPGSGNIGVNRVGPYDPVSGTYPNSTFYYKPTGESVRCLDPSLTADYDATYVPDYSTSVSYRSETWTYPDSRYSGTVTQHTVALNPSSTDPYTPGETYTYANTDSSTDLSKDGYYIRSITVSTGDQSAVSAWIEGNSVKVKIRADAEEMPDGISIEIQTDRTVIGSCRVSFRTTTKTASRLSAGAGNQPFSLPGSLSGGDSTEEETGRDCSATHLYSGAKLTMQVIRGGVDLLKQDADRIRTSHPGNAQGSATLAGTEYTIINTRNQQPVARFTTDETGKPAKLTWRAEGTGTALDGNLLKWGDYLITETKAPEGYFLNPDWSFYFEVREDQRIYHASSDGSGTNGGTVLQQVIRGGIEVTKYDTERYVSPTEEARNTPQGDASLAGAEFEVINVSEKEVLVNGVWYAPGSTVMTLVTDEAGHAATSSDALPYGKYRIHETKAPEGYVLNAGWDVTIAVTESGRIYDAVNLSGAGYVLKKTEAEGETGHDYVYDHAENGMITSDFLLDDVVRGGVKFQKRDREADSEVPQGDGTMEGAVITVYNASDHSVMVRGSWVKPGEAALNLVTDADGFCSSESDALPYGSYYAIETQAPVGYLISRAWRTEFEIREDGVILDETENLLKDQVIRGDVRVYKYDQELNASEAIGGSMHEAKTANLNGIAFDVKNVSLHSVFIRDDDDTLKEIPSGSVVTRIYTSYNDALGAYTAETSDGYLPYGTYTIQEVPVSESGTETIKMSEQEKNTSANDAYLLTDGTPRTFQIGEHSYGPVTLDTQTEEVNGLITDFGSAGVPKDGIEFNTALSDRARSLLTYVTYDPTDGHAVTNTVSFVKQDGTSSDTVTNPMSDLSERNGTLIHKSGNTYLDETMVFKNAIKRNDFLFKKNNAYTSSGIETLWVLKNQTTGERHVLYTSVNGEFSSTAEPHSRNTNANDRYLELIDAGKTISLSPKAENEGKGEVTTDAGIWFGLGEDGSEAAVNDDLAALPYGNYTLSEVSTDTNEGKTLQHVEFRITKDSSIAEPVNLGTITNYGIELRSKALNTATGTRLAKADGSNITITDTVWYDGVIETDQDYVLVGKLYNSASGEFLKDASGNEITSIREVHITSGSGKIEGQTFEVNTADLSGVKLVVYEYLYPKESYEG</sequence>
<feature type="region of interest" description="Disordered" evidence="6">
    <location>
        <begin position="91"/>
        <end position="230"/>
    </location>
</feature>
<dbReference type="NCBIfam" id="NF033903">
    <property type="entry name" value="VaFE_rpt"/>
    <property type="match status" value="1"/>
</dbReference>
<comment type="caution">
    <text evidence="9">The sequence shown here is derived from an EMBL/GenBank/DDBJ whole genome shotgun (WGS) entry which is preliminary data.</text>
</comment>
<feature type="compositionally biased region" description="Low complexity" evidence="6">
    <location>
        <begin position="184"/>
        <end position="223"/>
    </location>
</feature>
<dbReference type="Gene3D" id="2.60.40.3930">
    <property type="match status" value="1"/>
</dbReference>
<dbReference type="Pfam" id="PF18202">
    <property type="entry name" value="TQ"/>
    <property type="match status" value="1"/>
</dbReference>
<evidence type="ECO:0000256" key="1">
    <source>
        <dbReference type="ARBA" id="ARBA00011073"/>
    </source>
</evidence>
<gene>
    <name evidence="9" type="ORF">FYJ51_05990</name>
</gene>
<dbReference type="SUPFAM" id="SSF52743">
    <property type="entry name" value="Subtilisin-like"/>
    <property type="match status" value="1"/>
</dbReference>
<organism evidence="9 10">
    <name type="scientific">Stecheria intestinalis</name>
    <dbReference type="NCBI Taxonomy" id="2606630"/>
    <lineage>
        <taxon>Bacteria</taxon>
        <taxon>Bacillati</taxon>
        <taxon>Bacillota</taxon>
        <taxon>Erysipelotrichia</taxon>
        <taxon>Erysipelotrichales</taxon>
        <taxon>Erysipelotrichaceae</taxon>
        <taxon>Stecheria</taxon>
    </lineage>
</organism>
<feature type="domain" description="SpaA-like prealbumin fold" evidence="7">
    <location>
        <begin position="1108"/>
        <end position="1190"/>
    </location>
</feature>
<evidence type="ECO:0000256" key="2">
    <source>
        <dbReference type="ARBA" id="ARBA00022670"/>
    </source>
</evidence>
<keyword evidence="4 5" id="KW-0720">Serine protease</keyword>